<dbReference type="Proteomes" id="UP001597262">
    <property type="component" value="Unassembled WGS sequence"/>
</dbReference>
<dbReference type="RefSeq" id="WP_379317181.1">
    <property type="nucleotide sequence ID" value="NZ_JBHTLM010000002.1"/>
</dbReference>
<comment type="caution">
    <text evidence="2">The sequence shown here is derived from an EMBL/GenBank/DDBJ whole genome shotgun (WGS) entry which is preliminary data.</text>
</comment>
<keyword evidence="1" id="KW-0812">Transmembrane</keyword>
<evidence type="ECO:0000313" key="2">
    <source>
        <dbReference type="EMBL" id="MFD1175646.1"/>
    </source>
</evidence>
<protein>
    <recommendedName>
        <fullName evidence="4">DUF4239 domain-containing protein</fullName>
    </recommendedName>
</protein>
<proteinExistence type="predicted"/>
<feature type="transmembrane region" description="Helical" evidence="1">
    <location>
        <begin position="194"/>
        <end position="215"/>
    </location>
</feature>
<feature type="transmembrane region" description="Helical" evidence="1">
    <location>
        <begin position="22"/>
        <end position="40"/>
    </location>
</feature>
<gene>
    <name evidence="2" type="ORF">ACFQ3W_04915</name>
</gene>
<keyword evidence="1" id="KW-0472">Membrane</keyword>
<evidence type="ECO:0008006" key="4">
    <source>
        <dbReference type="Google" id="ProtNLM"/>
    </source>
</evidence>
<accession>A0ABW3RUP3</accession>
<feature type="transmembrane region" description="Helical" evidence="1">
    <location>
        <begin position="227"/>
        <end position="243"/>
    </location>
</feature>
<keyword evidence="3" id="KW-1185">Reference proteome</keyword>
<evidence type="ECO:0000313" key="3">
    <source>
        <dbReference type="Proteomes" id="UP001597262"/>
    </source>
</evidence>
<dbReference type="EMBL" id="JBHTLM010000002">
    <property type="protein sequence ID" value="MFD1175646.1"/>
    <property type="molecule type" value="Genomic_DNA"/>
</dbReference>
<evidence type="ECO:0000256" key="1">
    <source>
        <dbReference type="SAM" id="Phobius"/>
    </source>
</evidence>
<name>A0ABW3RUP3_9BACL</name>
<reference evidence="3" key="1">
    <citation type="journal article" date="2019" name="Int. J. Syst. Evol. Microbiol.">
        <title>The Global Catalogue of Microorganisms (GCM) 10K type strain sequencing project: providing services to taxonomists for standard genome sequencing and annotation.</title>
        <authorList>
            <consortium name="The Broad Institute Genomics Platform"/>
            <consortium name="The Broad Institute Genome Sequencing Center for Infectious Disease"/>
            <person name="Wu L."/>
            <person name="Ma J."/>
        </authorList>
    </citation>
    <scope>NUCLEOTIDE SEQUENCE [LARGE SCALE GENOMIC DNA]</scope>
    <source>
        <strain evidence="3">CCUG 59189</strain>
    </source>
</reference>
<feature type="transmembrane region" description="Helical" evidence="1">
    <location>
        <begin position="152"/>
        <end position="174"/>
    </location>
</feature>
<sequence>MERVITVSLSDWVTWLQLHEKAALTAFLALVAFLGVYMASRRKTAREENSRLEHLRISLELYASATGPLMLVTDKPSIPVSEKNNLLKKLLACRAAPYATDNVLAQIAAYAADLDDARLPLLLKTLERESERLIAEREKLLRHIEQPTWGGLFWRCIRPALSFLFAAVLFFSLLRLFQLLNDSVASGSQQFWSLLYSWIQLVSVWFSLLLLYPALLGGYRKNERSTLLRVLAITISAITLLHLAGSFLAPYILAAQLLLFAGGFRLDRAKPRKSRPYVGYAVAAATASEDRPGEEAEP</sequence>
<keyword evidence="1" id="KW-1133">Transmembrane helix</keyword>
<organism evidence="2 3">
    <name type="scientific">Paenibacillus puldeungensis</name>
    <dbReference type="NCBI Taxonomy" id="696536"/>
    <lineage>
        <taxon>Bacteria</taxon>
        <taxon>Bacillati</taxon>
        <taxon>Bacillota</taxon>
        <taxon>Bacilli</taxon>
        <taxon>Bacillales</taxon>
        <taxon>Paenibacillaceae</taxon>
        <taxon>Paenibacillus</taxon>
    </lineage>
</organism>